<feature type="non-terminal residue" evidence="1">
    <location>
        <position position="57"/>
    </location>
</feature>
<name>A0A8S3DD98_9BILA</name>
<evidence type="ECO:0000313" key="1">
    <source>
        <dbReference type="EMBL" id="CAF5006070.1"/>
    </source>
</evidence>
<organism evidence="1 2">
    <name type="scientific">Rotaria magnacalcarata</name>
    <dbReference type="NCBI Taxonomy" id="392030"/>
    <lineage>
        <taxon>Eukaryota</taxon>
        <taxon>Metazoa</taxon>
        <taxon>Spiralia</taxon>
        <taxon>Gnathifera</taxon>
        <taxon>Rotifera</taxon>
        <taxon>Eurotatoria</taxon>
        <taxon>Bdelloidea</taxon>
        <taxon>Philodinida</taxon>
        <taxon>Philodinidae</taxon>
        <taxon>Rotaria</taxon>
    </lineage>
</organism>
<proteinExistence type="predicted"/>
<reference evidence="1" key="1">
    <citation type="submission" date="2021-02" db="EMBL/GenBank/DDBJ databases">
        <authorList>
            <person name="Nowell W R."/>
        </authorList>
    </citation>
    <scope>NUCLEOTIDE SEQUENCE</scope>
</reference>
<protein>
    <submittedName>
        <fullName evidence="1">Uncharacterized protein</fullName>
    </submittedName>
</protein>
<evidence type="ECO:0000313" key="2">
    <source>
        <dbReference type="Proteomes" id="UP000676336"/>
    </source>
</evidence>
<dbReference type="EMBL" id="CAJOBI010206313">
    <property type="protein sequence ID" value="CAF5006070.1"/>
    <property type="molecule type" value="Genomic_DNA"/>
</dbReference>
<sequence length="57" mass="6806">MMDHVMTCLEEISGSGGSNSLRDKCRNLDRNYFKRWLLRETPQEKMDIKLLQTFKKI</sequence>
<gene>
    <name evidence="1" type="ORF">SMN809_LOCUS56985</name>
</gene>
<dbReference type="AlphaFoldDB" id="A0A8S3DD98"/>
<dbReference type="Proteomes" id="UP000676336">
    <property type="component" value="Unassembled WGS sequence"/>
</dbReference>
<comment type="caution">
    <text evidence="1">The sequence shown here is derived from an EMBL/GenBank/DDBJ whole genome shotgun (WGS) entry which is preliminary data.</text>
</comment>
<accession>A0A8S3DD98</accession>